<dbReference type="PANTHER" id="PTHR34219">
    <property type="entry name" value="IRON-REGULATED INNER MEMBRANE PROTEIN-RELATED"/>
    <property type="match status" value="1"/>
</dbReference>
<reference evidence="3 4" key="1">
    <citation type="submission" date="2017-12" db="EMBL/GenBank/DDBJ databases">
        <title>Corynebacterium mastitidis 16-1433 Genome.</title>
        <authorList>
            <person name="Gulvik C.A."/>
        </authorList>
    </citation>
    <scope>NUCLEOTIDE SEQUENCE [LARGE SCALE GENOMIC DNA]</scope>
    <source>
        <strain evidence="3 4">16-1433</strain>
    </source>
</reference>
<dbReference type="RefSeq" id="WP_101173664.1">
    <property type="nucleotide sequence ID" value="NZ_JAKRKB010000015.1"/>
</dbReference>
<evidence type="ECO:0000313" key="4">
    <source>
        <dbReference type="Proteomes" id="UP000233249"/>
    </source>
</evidence>
<organism evidence="3 4">
    <name type="scientific">Corynebacterium mastitidis</name>
    <dbReference type="NCBI Taxonomy" id="161890"/>
    <lineage>
        <taxon>Bacteria</taxon>
        <taxon>Bacillati</taxon>
        <taxon>Actinomycetota</taxon>
        <taxon>Actinomycetes</taxon>
        <taxon>Mycobacteriales</taxon>
        <taxon>Corynebacteriaceae</taxon>
        <taxon>Corynebacterium</taxon>
    </lineage>
</organism>
<dbReference type="OrthoDB" id="9791166at2"/>
<dbReference type="STRING" id="1121365.GCA_000375365_02126"/>
<feature type="transmembrane region" description="Helical" evidence="2">
    <location>
        <begin position="34"/>
        <end position="55"/>
    </location>
</feature>
<dbReference type="PANTHER" id="PTHR34219:SF1">
    <property type="entry name" value="PEPSY DOMAIN-CONTAINING PROTEIN"/>
    <property type="match status" value="1"/>
</dbReference>
<dbReference type="Proteomes" id="UP000233249">
    <property type="component" value="Unassembled WGS sequence"/>
</dbReference>
<protein>
    <submittedName>
        <fullName evidence="3">PepSY domain-containing protein</fullName>
    </submittedName>
</protein>
<name>A0A2N0X7A5_9CORY</name>
<feature type="region of interest" description="Disordered" evidence="1">
    <location>
        <begin position="1"/>
        <end position="22"/>
    </location>
</feature>
<sequence>MSTPTDSPEHPSPPAAPRARGGTLRPTLYRMHSWAGVLVAPFLVVAALTGLLYALSPSLEQIVYRDALTTSATGEHIPVSRAIAAAREVHPDLDLAGVQVDERADATVRVLFTDPSLPNSAYKQAVFVDPVTAEVVGDMPQYASFDSLPLRTLIDQGHSNLWLGEPGRFYSEMAASWLGAMALTGLFLLAQRWRRSVSRKNRPRRWHSLVGLACVPGFLFLTLTGLTWSATAGGTIGNLRTHLDWRPPTPEVTVASVDSGDPAPVAGDAGADATLAGARESGLTGVLDMVVPEEGNVWSVTESAAQPWVFRYDAVSVDGATGAVVDSVPFSSWPLPAQLTEWLIRSHVGSLFGLLNQVALAALSLGLLAAVVLGYAMWWRRGKGSSFGRLPAPRSWETVPRPALVCFLLVMAVYGVLAPYFGLSVLAFLAADALYRAFRRRRARPLH</sequence>
<dbReference type="EMBL" id="PJAF01000015">
    <property type="protein sequence ID" value="PKF68584.1"/>
    <property type="molecule type" value="Genomic_DNA"/>
</dbReference>
<feature type="transmembrane region" description="Helical" evidence="2">
    <location>
        <begin position="358"/>
        <end position="378"/>
    </location>
</feature>
<dbReference type="InterPro" id="IPR005625">
    <property type="entry name" value="PepSY-ass_TM"/>
</dbReference>
<dbReference type="Pfam" id="PF03929">
    <property type="entry name" value="PepSY_TM"/>
    <property type="match status" value="1"/>
</dbReference>
<keyword evidence="2" id="KW-0812">Transmembrane</keyword>
<evidence type="ECO:0000256" key="1">
    <source>
        <dbReference type="SAM" id="MobiDB-lite"/>
    </source>
</evidence>
<proteinExistence type="predicted"/>
<keyword evidence="2" id="KW-0472">Membrane</keyword>
<keyword evidence="2" id="KW-1133">Transmembrane helix</keyword>
<gene>
    <name evidence="3" type="ORF">CXB45_06140</name>
</gene>
<accession>A0A2N0X7A5</accession>
<feature type="transmembrane region" description="Helical" evidence="2">
    <location>
        <begin position="209"/>
        <end position="230"/>
    </location>
</feature>
<evidence type="ECO:0000256" key="2">
    <source>
        <dbReference type="SAM" id="Phobius"/>
    </source>
</evidence>
<comment type="caution">
    <text evidence="3">The sequence shown here is derived from an EMBL/GenBank/DDBJ whole genome shotgun (WGS) entry which is preliminary data.</text>
</comment>
<feature type="transmembrane region" description="Helical" evidence="2">
    <location>
        <begin position="169"/>
        <end position="189"/>
    </location>
</feature>
<dbReference type="AlphaFoldDB" id="A0A2N0X7A5"/>
<evidence type="ECO:0000313" key="3">
    <source>
        <dbReference type="EMBL" id="PKF68584.1"/>
    </source>
</evidence>